<reference evidence="3 4" key="1">
    <citation type="submission" date="2016-10" db="EMBL/GenBank/DDBJ databases">
        <title>Genome sequence of a sulfur-reducing bacterium Desulfurobacterium indicum K6013.</title>
        <authorList>
            <person name="Cao J."/>
            <person name="Shao Z."/>
            <person name="Alain K."/>
            <person name="Jebbar M."/>
        </authorList>
    </citation>
    <scope>NUCLEOTIDE SEQUENCE [LARGE SCALE GENOMIC DNA]</scope>
    <source>
        <strain evidence="3 4">K6013</strain>
    </source>
</reference>
<proteinExistence type="predicted"/>
<dbReference type="OrthoDB" id="14886at2"/>
<dbReference type="InterPro" id="IPR019692">
    <property type="entry name" value="CFP-6_PH"/>
</dbReference>
<dbReference type="STRING" id="1914305.BLW93_04265"/>
<keyword evidence="1" id="KW-0812">Transmembrane</keyword>
<evidence type="ECO:0000256" key="1">
    <source>
        <dbReference type="SAM" id="Phobius"/>
    </source>
</evidence>
<accession>A0A1R1MLE0</accession>
<dbReference type="RefSeq" id="WP_076712875.1">
    <property type="nucleotide sequence ID" value="NZ_MOEN01000012.1"/>
</dbReference>
<gene>
    <name evidence="3" type="ORF">BLW93_04265</name>
</gene>
<name>A0A1R1MLE0_9BACT</name>
<dbReference type="AlphaFoldDB" id="A0A1R1MLE0"/>
<organism evidence="3 4">
    <name type="scientific">Desulfurobacterium indicum</name>
    <dbReference type="NCBI Taxonomy" id="1914305"/>
    <lineage>
        <taxon>Bacteria</taxon>
        <taxon>Pseudomonadati</taxon>
        <taxon>Aquificota</taxon>
        <taxon>Aquificia</taxon>
        <taxon>Desulfurobacteriales</taxon>
        <taxon>Desulfurobacteriaceae</taxon>
        <taxon>Desulfurobacterium</taxon>
    </lineage>
</organism>
<evidence type="ECO:0000259" key="2">
    <source>
        <dbReference type="Pfam" id="PF10756"/>
    </source>
</evidence>
<feature type="domain" description="Low molecular weight protein antigen 6 PH" evidence="2">
    <location>
        <begin position="59"/>
        <end position="102"/>
    </location>
</feature>
<keyword evidence="4" id="KW-1185">Reference proteome</keyword>
<dbReference type="Pfam" id="PF10756">
    <property type="entry name" value="bPH_6"/>
    <property type="match status" value="1"/>
</dbReference>
<evidence type="ECO:0000313" key="3">
    <source>
        <dbReference type="EMBL" id="OMH40618.1"/>
    </source>
</evidence>
<dbReference type="Proteomes" id="UP000187408">
    <property type="component" value="Unassembled WGS sequence"/>
</dbReference>
<evidence type="ECO:0000313" key="4">
    <source>
        <dbReference type="Proteomes" id="UP000187408"/>
    </source>
</evidence>
<dbReference type="EMBL" id="MOEN01000012">
    <property type="protein sequence ID" value="OMH40618.1"/>
    <property type="molecule type" value="Genomic_DNA"/>
</dbReference>
<sequence>MKDYRSSPLYVATYAVLTLLYFVFLGSVAVKYGVNINFFVLAILVIPVLLRLVALLKRKVVVSDDGIEIRDLFKSGFVKWDDIESVGFSSRRRTFLFIVTKDKNGYLIDDSVENFKELLEEIGKRVDRNKLPENWQDIVNSYKPSYGGIALVVLAVLVIGYVILKSLSG</sequence>
<comment type="caution">
    <text evidence="3">The sequence shown here is derived from an EMBL/GenBank/DDBJ whole genome shotgun (WGS) entry which is preliminary data.</text>
</comment>
<feature type="transmembrane region" description="Helical" evidence="1">
    <location>
        <begin position="146"/>
        <end position="164"/>
    </location>
</feature>
<protein>
    <recommendedName>
        <fullName evidence="2">Low molecular weight protein antigen 6 PH domain-containing protein</fullName>
    </recommendedName>
</protein>
<feature type="transmembrane region" description="Helical" evidence="1">
    <location>
        <begin position="9"/>
        <end position="30"/>
    </location>
</feature>
<keyword evidence="1" id="KW-1133">Transmembrane helix</keyword>
<keyword evidence="1" id="KW-0472">Membrane</keyword>
<feature type="transmembrane region" description="Helical" evidence="1">
    <location>
        <begin position="36"/>
        <end position="56"/>
    </location>
</feature>